<dbReference type="Pfam" id="PF11410">
    <property type="entry name" value="Antifungal_pept"/>
    <property type="match status" value="1"/>
</dbReference>
<keyword evidence="1" id="KW-0929">Antimicrobial</keyword>
<evidence type="ECO:0000256" key="1">
    <source>
        <dbReference type="ARBA" id="ARBA00022529"/>
    </source>
</evidence>
<evidence type="ECO:0000256" key="2">
    <source>
        <dbReference type="ARBA" id="ARBA00022854"/>
    </source>
</evidence>
<evidence type="ECO:0000256" key="3">
    <source>
        <dbReference type="ARBA" id="ARBA00023157"/>
    </source>
</evidence>
<dbReference type="InterPro" id="IPR009101">
    <property type="entry name" value="Gurmarin/antifun_pep"/>
</dbReference>
<evidence type="ECO:0000256" key="4">
    <source>
        <dbReference type="SAM" id="SignalP"/>
    </source>
</evidence>
<evidence type="ECO:0000313" key="5">
    <source>
        <dbReference type="EMBL" id="KAL2869694.1"/>
    </source>
</evidence>
<feature type="signal peptide" evidence="4">
    <location>
        <begin position="1"/>
        <end position="17"/>
    </location>
</feature>
<protein>
    <submittedName>
        <fullName evidence="5">Uncharacterized protein</fullName>
    </submittedName>
</protein>
<keyword evidence="4" id="KW-0732">Signal</keyword>
<keyword evidence="3" id="KW-1015">Disulfide bond</keyword>
<dbReference type="InterPro" id="IPR024206">
    <property type="entry name" value="Gurmarin/antimicrobial_peptd"/>
</dbReference>
<comment type="caution">
    <text evidence="5">The sequence shown here is derived from an EMBL/GenBank/DDBJ whole genome shotgun (WGS) entry which is preliminary data.</text>
</comment>
<gene>
    <name evidence="5" type="ORF">BJX67DRAFT_378752</name>
</gene>
<dbReference type="EMBL" id="JBFXLQ010000008">
    <property type="protein sequence ID" value="KAL2869694.1"/>
    <property type="molecule type" value="Genomic_DNA"/>
</dbReference>
<dbReference type="Proteomes" id="UP001610432">
    <property type="component" value="Unassembled WGS sequence"/>
</dbReference>
<accession>A0ABR4LYT5</accession>
<keyword evidence="2" id="KW-0960">Knottin</keyword>
<sequence>MKFTWIAALALIGSAMALPAKEPAKLPSGATCTKDGKLGICESGICVQDIHDSQGKCK</sequence>
<proteinExistence type="predicted"/>
<dbReference type="SUPFAM" id="SSF57048">
    <property type="entry name" value="Gurmarin-like"/>
    <property type="match status" value="1"/>
</dbReference>
<organism evidence="5 6">
    <name type="scientific">Aspergillus lucknowensis</name>
    <dbReference type="NCBI Taxonomy" id="176173"/>
    <lineage>
        <taxon>Eukaryota</taxon>
        <taxon>Fungi</taxon>
        <taxon>Dikarya</taxon>
        <taxon>Ascomycota</taxon>
        <taxon>Pezizomycotina</taxon>
        <taxon>Eurotiomycetes</taxon>
        <taxon>Eurotiomycetidae</taxon>
        <taxon>Eurotiales</taxon>
        <taxon>Aspergillaceae</taxon>
        <taxon>Aspergillus</taxon>
        <taxon>Aspergillus subgen. Nidulantes</taxon>
    </lineage>
</organism>
<dbReference type="GeneID" id="98147473"/>
<dbReference type="RefSeq" id="XP_070888673.1">
    <property type="nucleotide sequence ID" value="XM_071032401.1"/>
</dbReference>
<evidence type="ECO:0000313" key="6">
    <source>
        <dbReference type="Proteomes" id="UP001610432"/>
    </source>
</evidence>
<reference evidence="5 6" key="1">
    <citation type="submission" date="2024-07" db="EMBL/GenBank/DDBJ databases">
        <title>Section-level genome sequencing and comparative genomics of Aspergillus sections Usti and Cavernicolus.</title>
        <authorList>
            <consortium name="Lawrence Berkeley National Laboratory"/>
            <person name="Nybo J.L."/>
            <person name="Vesth T.C."/>
            <person name="Theobald S."/>
            <person name="Frisvad J.C."/>
            <person name="Larsen T.O."/>
            <person name="Kjaerboelling I."/>
            <person name="Rothschild-Mancinelli K."/>
            <person name="Lyhne E.K."/>
            <person name="Kogle M.E."/>
            <person name="Barry K."/>
            <person name="Clum A."/>
            <person name="Na H."/>
            <person name="Ledsgaard L."/>
            <person name="Lin J."/>
            <person name="Lipzen A."/>
            <person name="Kuo A."/>
            <person name="Riley R."/>
            <person name="Mondo S."/>
            <person name="Labutti K."/>
            <person name="Haridas S."/>
            <person name="Pangalinan J."/>
            <person name="Salamov A.A."/>
            <person name="Simmons B.A."/>
            <person name="Magnuson J.K."/>
            <person name="Chen J."/>
            <person name="Drula E."/>
            <person name="Henrissat B."/>
            <person name="Wiebenga A."/>
            <person name="Lubbers R.J."/>
            <person name="Gomes A.C."/>
            <person name="Macurrencykelacurrency M.R."/>
            <person name="Stajich J."/>
            <person name="Grigoriev I.V."/>
            <person name="Mortensen U.H."/>
            <person name="De Vries R.P."/>
            <person name="Baker S.E."/>
            <person name="Andersen M.R."/>
        </authorList>
    </citation>
    <scope>NUCLEOTIDE SEQUENCE [LARGE SCALE GENOMIC DNA]</scope>
    <source>
        <strain evidence="5 6">CBS 449.75</strain>
    </source>
</reference>
<keyword evidence="6" id="KW-1185">Reference proteome</keyword>
<feature type="chain" id="PRO_5046617930" evidence="4">
    <location>
        <begin position="18"/>
        <end position="58"/>
    </location>
</feature>
<name>A0ABR4LYT5_9EURO</name>